<organism evidence="1">
    <name type="scientific">Anguilla anguilla</name>
    <name type="common">European freshwater eel</name>
    <name type="synonym">Muraena anguilla</name>
    <dbReference type="NCBI Taxonomy" id="7936"/>
    <lineage>
        <taxon>Eukaryota</taxon>
        <taxon>Metazoa</taxon>
        <taxon>Chordata</taxon>
        <taxon>Craniata</taxon>
        <taxon>Vertebrata</taxon>
        <taxon>Euteleostomi</taxon>
        <taxon>Actinopterygii</taxon>
        <taxon>Neopterygii</taxon>
        <taxon>Teleostei</taxon>
        <taxon>Anguilliformes</taxon>
        <taxon>Anguillidae</taxon>
        <taxon>Anguilla</taxon>
    </lineage>
</organism>
<dbReference type="EMBL" id="GBXM01107061">
    <property type="protein sequence ID" value="JAH01516.1"/>
    <property type="molecule type" value="Transcribed_RNA"/>
</dbReference>
<reference evidence="1" key="1">
    <citation type="submission" date="2014-11" db="EMBL/GenBank/DDBJ databases">
        <authorList>
            <person name="Amaro Gonzalez C."/>
        </authorList>
    </citation>
    <scope>NUCLEOTIDE SEQUENCE</scope>
</reference>
<proteinExistence type="predicted"/>
<sequence length="43" mass="4940">MGLVSRPRKTSLAEHGSCTILKRHFYNLIKRNQAYILVGLLLQ</sequence>
<accession>A0A0E9PA26</accession>
<name>A0A0E9PA26_ANGAN</name>
<dbReference type="AlphaFoldDB" id="A0A0E9PA26"/>
<reference evidence="1" key="2">
    <citation type="journal article" date="2015" name="Fish Shellfish Immunol.">
        <title>Early steps in the European eel (Anguilla anguilla)-Vibrio vulnificus interaction in the gills: Role of the RtxA13 toxin.</title>
        <authorList>
            <person name="Callol A."/>
            <person name="Pajuelo D."/>
            <person name="Ebbesson L."/>
            <person name="Teles M."/>
            <person name="MacKenzie S."/>
            <person name="Amaro C."/>
        </authorList>
    </citation>
    <scope>NUCLEOTIDE SEQUENCE</scope>
</reference>
<protein>
    <submittedName>
        <fullName evidence="1">Uncharacterized protein</fullName>
    </submittedName>
</protein>
<evidence type="ECO:0000313" key="1">
    <source>
        <dbReference type="EMBL" id="JAH01516.1"/>
    </source>
</evidence>